<proteinExistence type="predicted"/>
<dbReference type="RefSeq" id="WP_185652957.1">
    <property type="nucleotide sequence ID" value="NZ_CP055263.1"/>
</dbReference>
<sequence length="122" mass="14332">MNKLLSEFNDHVKQSNKNYTIGTITLLIYSTEIFKNNKDIIPFLDAVFNVSYLPYVIKSRTLICAKLARELYNKEENEIRIINKNLLNYFELNSQNETTNNVNKKKQKKNANEKLDSWLKGL</sequence>
<dbReference type="Proteomes" id="UP000515490">
    <property type="component" value="Chromosome"/>
</dbReference>
<keyword evidence="2" id="KW-1185">Reference proteome</keyword>
<gene>
    <name evidence="1" type="ORF">HUW50_14200</name>
</gene>
<dbReference type="EMBL" id="CP055263">
    <property type="protein sequence ID" value="QNF28529.1"/>
    <property type="molecule type" value="Genomic_DNA"/>
</dbReference>
<name>A0ABX6S352_9BACI</name>
<evidence type="ECO:0000313" key="2">
    <source>
        <dbReference type="Proteomes" id="UP000515490"/>
    </source>
</evidence>
<accession>A0ABX6S352</accession>
<evidence type="ECO:0000313" key="1">
    <source>
        <dbReference type="EMBL" id="QNF28529.1"/>
    </source>
</evidence>
<reference evidence="1 2" key="1">
    <citation type="submission" date="2020-06" db="EMBL/GenBank/DDBJ databases">
        <title>Metabacillus dokdonensis sp. nov., isolated from the rhizosphere of Elymus tsukushiensis, a plant native to the Dokdo Islands, Republic of Korea.</title>
        <authorList>
            <person name="Lee S.Y."/>
            <person name="Hwang Y.J."/>
            <person name="Son J.S."/>
            <person name="Ghim S.Y."/>
        </authorList>
    </citation>
    <scope>NUCLEOTIDE SEQUENCE [LARGE SCALE GENOMIC DNA]</scope>
    <source>
        <strain evidence="1 2">KUDC1714</strain>
    </source>
</reference>
<protein>
    <submittedName>
        <fullName evidence="1">Uncharacterized protein</fullName>
    </submittedName>
</protein>
<organism evidence="1 2">
    <name type="scientific">Metabacillus elymi</name>
    <dbReference type="NCBI Taxonomy" id="2745198"/>
    <lineage>
        <taxon>Bacteria</taxon>
        <taxon>Bacillati</taxon>
        <taxon>Bacillota</taxon>
        <taxon>Bacilli</taxon>
        <taxon>Bacillales</taxon>
        <taxon>Bacillaceae</taxon>
        <taxon>Metabacillus</taxon>
    </lineage>
</organism>